<feature type="region of interest" description="Disordered" evidence="12">
    <location>
        <begin position="1485"/>
        <end position="1548"/>
    </location>
</feature>
<keyword evidence="7" id="KW-0694">RNA-binding</keyword>
<feature type="short sequence motif" description="Q motif" evidence="11">
    <location>
        <begin position="926"/>
        <end position="954"/>
    </location>
</feature>
<feature type="region of interest" description="Disordered" evidence="12">
    <location>
        <begin position="356"/>
        <end position="437"/>
    </location>
</feature>
<evidence type="ECO:0000256" key="1">
    <source>
        <dbReference type="ARBA" id="ARBA00010758"/>
    </source>
</evidence>
<dbReference type="GO" id="GO:0003724">
    <property type="term" value="F:RNA helicase activity"/>
    <property type="evidence" value="ECO:0007669"/>
    <property type="project" value="UniProtKB-EC"/>
</dbReference>
<keyword evidence="4" id="KW-0378">Hydrolase</keyword>
<evidence type="ECO:0000256" key="8">
    <source>
        <dbReference type="ARBA" id="ARBA00023180"/>
    </source>
</evidence>
<feature type="region of interest" description="Disordered" evidence="12">
    <location>
        <begin position="451"/>
        <end position="514"/>
    </location>
</feature>
<dbReference type="Pfam" id="PF00271">
    <property type="entry name" value="Helicase_C"/>
    <property type="match status" value="2"/>
</dbReference>
<feature type="chain" id="PRO_5042077184" evidence="13">
    <location>
        <begin position="20"/>
        <end position="1548"/>
    </location>
</feature>
<feature type="compositionally biased region" description="Low complexity" evidence="12">
    <location>
        <begin position="753"/>
        <end position="776"/>
    </location>
</feature>
<evidence type="ECO:0000313" key="17">
    <source>
        <dbReference type="EMBL" id="KAJ3175505.1"/>
    </source>
</evidence>
<feature type="region of interest" description="Disordered" evidence="12">
    <location>
        <begin position="1245"/>
        <end position="1301"/>
    </location>
</feature>
<dbReference type="InterPro" id="IPR002472">
    <property type="entry name" value="Palm_thioest"/>
</dbReference>
<dbReference type="SMART" id="SM00487">
    <property type="entry name" value="DEXDc"/>
    <property type="match status" value="1"/>
</dbReference>
<feature type="compositionally biased region" description="Low complexity" evidence="12">
    <location>
        <begin position="1260"/>
        <end position="1277"/>
    </location>
</feature>
<evidence type="ECO:0000259" key="15">
    <source>
        <dbReference type="PROSITE" id="PS51194"/>
    </source>
</evidence>
<dbReference type="GO" id="GO:0003723">
    <property type="term" value="F:RNA binding"/>
    <property type="evidence" value="ECO:0007669"/>
    <property type="project" value="UniProtKB-KW"/>
</dbReference>
<dbReference type="EMBL" id="JADGJQ010000051">
    <property type="protein sequence ID" value="KAJ3175505.1"/>
    <property type="molecule type" value="Genomic_DNA"/>
</dbReference>
<proteinExistence type="inferred from homology"/>
<evidence type="ECO:0000256" key="12">
    <source>
        <dbReference type="SAM" id="MobiDB-lite"/>
    </source>
</evidence>
<feature type="compositionally biased region" description="Pro residues" evidence="12">
    <location>
        <begin position="900"/>
        <end position="913"/>
    </location>
</feature>
<organism evidence="17 18">
    <name type="scientific">Geranomyces variabilis</name>
    <dbReference type="NCBI Taxonomy" id="109894"/>
    <lineage>
        <taxon>Eukaryota</taxon>
        <taxon>Fungi</taxon>
        <taxon>Fungi incertae sedis</taxon>
        <taxon>Chytridiomycota</taxon>
        <taxon>Chytridiomycota incertae sedis</taxon>
        <taxon>Chytridiomycetes</taxon>
        <taxon>Spizellomycetales</taxon>
        <taxon>Powellomycetaceae</taxon>
        <taxon>Geranomyces</taxon>
    </lineage>
</organism>
<keyword evidence="5 17" id="KW-0347">Helicase</keyword>
<dbReference type="GO" id="GO:0005524">
    <property type="term" value="F:ATP binding"/>
    <property type="evidence" value="ECO:0007669"/>
    <property type="project" value="UniProtKB-KW"/>
</dbReference>
<evidence type="ECO:0000256" key="10">
    <source>
        <dbReference type="ARBA" id="ARBA00047984"/>
    </source>
</evidence>
<dbReference type="PROSITE" id="PS51192">
    <property type="entry name" value="HELICASE_ATP_BIND_1"/>
    <property type="match status" value="1"/>
</dbReference>
<keyword evidence="8" id="KW-0325">Glycoprotein</keyword>
<feature type="compositionally biased region" description="Acidic residues" evidence="12">
    <location>
        <begin position="1250"/>
        <end position="1259"/>
    </location>
</feature>
<evidence type="ECO:0000256" key="3">
    <source>
        <dbReference type="ARBA" id="ARBA00022741"/>
    </source>
</evidence>
<dbReference type="CDD" id="cd04508">
    <property type="entry name" value="Tudor_SF"/>
    <property type="match status" value="1"/>
</dbReference>
<dbReference type="PANTHER" id="PTHR47959:SF21">
    <property type="entry name" value="DEAD-BOX HELICASE 56"/>
    <property type="match status" value="1"/>
</dbReference>
<dbReference type="Proteomes" id="UP001212152">
    <property type="component" value="Unassembled WGS sequence"/>
</dbReference>
<keyword evidence="2 13" id="KW-0732">Signal</keyword>
<comment type="caution">
    <text evidence="17">The sequence shown here is derived from an EMBL/GenBank/DDBJ whole genome shotgun (WGS) entry which is preliminary data.</text>
</comment>
<dbReference type="SUPFAM" id="SSF53474">
    <property type="entry name" value="alpha/beta-Hydrolases"/>
    <property type="match status" value="1"/>
</dbReference>
<dbReference type="Gene3D" id="3.40.50.1820">
    <property type="entry name" value="alpha/beta hydrolase"/>
    <property type="match status" value="1"/>
</dbReference>
<gene>
    <name evidence="17" type="primary">DBP9</name>
    <name evidence="17" type="ORF">HDU87_006168</name>
</gene>
<evidence type="ECO:0000256" key="7">
    <source>
        <dbReference type="ARBA" id="ARBA00022884"/>
    </source>
</evidence>
<comment type="similarity">
    <text evidence="1">Belongs to the palmitoyl-protein thioesterase family.</text>
</comment>
<dbReference type="CDD" id="cd17961">
    <property type="entry name" value="DEADc_DDX56"/>
    <property type="match status" value="1"/>
</dbReference>
<dbReference type="Gene3D" id="3.40.50.300">
    <property type="entry name" value="P-loop containing nucleotide triphosphate hydrolases"/>
    <property type="match status" value="2"/>
</dbReference>
<name>A0AAD5THE8_9FUNG</name>
<dbReference type="InterPro" id="IPR001650">
    <property type="entry name" value="Helicase_C-like"/>
</dbReference>
<dbReference type="PROSITE" id="PS51195">
    <property type="entry name" value="Q_MOTIF"/>
    <property type="match status" value="1"/>
</dbReference>
<dbReference type="InterPro" id="IPR050079">
    <property type="entry name" value="DEAD_box_RNA_helicase"/>
</dbReference>
<dbReference type="Pfam" id="PF00270">
    <property type="entry name" value="DEAD"/>
    <property type="match status" value="1"/>
</dbReference>
<dbReference type="GO" id="GO:0008474">
    <property type="term" value="F:palmitoyl-(protein) hydrolase activity"/>
    <property type="evidence" value="ECO:0007669"/>
    <property type="project" value="UniProtKB-ARBA"/>
</dbReference>
<feature type="region of interest" description="Disordered" evidence="12">
    <location>
        <begin position="1355"/>
        <end position="1375"/>
    </location>
</feature>
<keyword evidence="18" id="KW-1185">Reference proteome</keyword>
<dbReference type="InterPro" id="IPR029058">
    <property type="entry name" value="AB_hydrolase_fold"/>
</dbReference>
<dbReference type="PANTHER" id="PTHR47959">
    <property type="entry name" value="ATP-DEPENDENT RNA HELICASE RHLE-RELATED"/>
    <property type="match status" value="1"/>
</dbReference>
<dbReference type="CDD" id="cd18787">
    <property type="entry name" value="SF2_C_DEAD"/>
    <property type="match status" value="1"/>
</dbReference>
<dbReference type="FunFam" id="3.40.50.1820:FF:000107">
    <property type="entry name" value="Palmitoyl-protein thioesterase 1"/>
    <property type="match status" value="1"/>
</dbReference>
<keyword evidence="3" id="KW-0547">Nucleotide-binding</keyword>
<evidence type="ECO:0000256" key="4">
    <source>
        <dbReference type="ARBA" id="ARBA00022801"/>
    </source>
</evidence>
<evidence type="ECO:0000256" key="2">
    <source>
        <dbReference type="ARBA" id="ARBA00022729"/>
    </source>
</evidence>
<feature type="compositionally biased region" description="Gly residues" evidence="12">
    <location>
        <begin position="1517"/>
        <end position="1530"/>
    </location>
</feature>
<dbReference type="InterPro" id="IPR014001">
    <property type="entry name" value="Helicase_ATP-bd"/>
</dbReference>
<dbReference type="GO" id="GO:0005829">
    <property type="term" value="C:cytosol"/>
    <property type="evidence" value="ECO:0007669"/>
    <property type="project" value="TreeGrafter"/>
</dbReference>
<feature type="region of interest" description="Disordered" evidence="12">
    <location>
        <begin position="686"/>
        <end position="815"/>
    </location>
</feature>
<dbReference type="PRINTS" id="PR00414">
    <property type="entry name" value="PPTHIESTRASE"/>
</dbReference>
<dbReference type="SUPFAM" id="SSF52540">
    <property type="entry name" value="P-loop containing nucleoside triphosphate hydrolases"/>
    <property type="match status" value="2"/>
</dbReference>
<keyword evidence="6" id="KW-0067">ATP-binding</keyword>
<feature type="domain" description="Helicase ATP-binding" evidence="14">
    <location>
        <begin position="957"/>
        <end position="1139"/>
    </location>
</feature>
<protein>
    <submittedName>
        <fullName evidence="17">ATP-dependent DNA/RNA helicase</fullName>
    </submittedName>
</protein>
<reference evidence="17" key="1">
    <citation type="submission" date="2020-05" db="EMBL/GenBank/DDBJ databases">
        <title>Phylogenomic resolution of chytrid fungi.</title>
        <authorList>
            <person name="Stajich J.E."/>
            <person name="Amses K."/>
            <person name="Simmons R."/>
            <person name="Seto K."/>
            <person name="Myers J."/>
            <person name="Bonds A."/>
            <person name="Quandt C.A."/>
            <person name="Barry K."/>
            <person name="Liu P."/>
            <person name="Grigoriev I."/>
            <person name="Longcore J.E."/>
            <person name="James T.Y."/>
        </authorList>
    </citation>
    <scope>NUCLEOTIDE SEQUENCE</scope>
    <source>
        <strain evidence="17">JEL0379</strain>
    </source>
</reference>
<evidence type="ECO:0000259" key="14">
    <source>
        <dbReference type="PROSITE" id="PS51192"/>
    </source>
</evidence>
<feature type="domain" description="DEAD-box RNA helicase Q" evidence="16">
    <location>
        <begin position="926"/>
        <end position="954"/>
    </location>
</feature>
<dbReference type="InterPro" id="IPR011545">
    <property type="entry name" value="DEAD/DEAH_box_helicase_dom"/>
</dbReference>
<comment type="catalytic activity">
    <reaction evidence="10">
        <text>ATP + H2O = ADP + phosphate + H(+)</text>
        <dbReference type="Rhea" id="RHEA:13065"/>
        <dbReference type="ChEBI" id="CHEBI:15377"/>
        <dbReference type="ChEBI" id="CHEBI:15378"/>
        <dbReference type="ChEBI" id="CHEBI:30616"/>
        <dbReference type="ChEBI" id="CHEBI:43474"/>
        <dbReference type="ChEBI" id="CHEBI:456216"/>
        <dbReference type="EC" id="3.6.4.13"/>
    </reaction>
</comment>
<feature type="compositionally biased region" description="Basic residues" evidence="12">
    <location>
        <begin position="470"/>
        <end position="485"/>
    </location>
</feature>
<evidence type="ECO:0000256" key="13">
    <source>
        <dbReference type="SAM" id="SignalP"/>
    </source>
</evidence>
<accession>A0AAD5THE8</accession>
<evidence type="ECO:0000256" key="11">
    <source>
        <dbReference type="PROSITE-ProRule" id="PRU00552"/>
    </source>
</evidence>
<comment type="similarity">
    <text evidence="9">Belongs to the DEAD box helicase family. DDX56/DBP9 subfamily.</text>
</comment>
<evidence type="ECO:0000256" key="9">
    <source>
        <dbReference type="ARBA" id="ARBA00038041"/>
    </source>
</evidence>
<feature type="domain" description="Helicase C-terminal" evidence="15">
    <location>
        <begin position="1166"/>
        <end position="1400"/>
    </location>
</feature>
<feature type="region of interest" description="Disordered" evidence="12">
    <location>
        <begin position="894"/>
        <end position="914"/>
    </location>
</feature>
<dbReference type="SMART" id="SM00490">
    <property type="entry name" value="HELICc"/>
    <property type="match status" value="1"/>
</dbReference>
<evidence type="ECO:0000259" key="16">
    <source>
        <dbReference type="PROSITE" id="PS51195"/>
    </source>
</evidence>
<evidence type="ECO:0000313" key="18">
    <source>
        <dbReference type="Proteomes" id="UP001212152"/>
    </source>
</evidence>
<dbReference type="Gene3D" id="2.30.30.140">
    <property type="match status" value="1"/>
</dbReference>
<evidence type="ECO:0000256" key="6">
    <source>
        <dbReference type="ARBA" id="ARBA00022840"/>
    </source>
</evidence>
<feature type="signal peptide" evidence="13">
    <location>
        <begin position="1"/>
        <end position="19"/>
    </location>
</feature>
<evidence type="ECO:0000256" key="5">
    <source>
        <dbReference type="ARBA" id="ARBA00022806"/>
    </source>
</evidence>
<dbReference type="PROSITE" id="PS51194">
    <property type="entry name" value="HELICASE_CTER"/>
    <property type="match status" value="1"/>
</dbReference>
<dbReference type="Pfam" id="PF02089">
    <property type="entry name" value="Palm_thioest"/>
    <property type="match status" value="1"/>
</dbReference>
<dbReference type="InterPro" id="IPR014014">
    <property type="entry name" value="RNA_helicase_DEAD_Q_motif"/>
</dbReference>
<dbReference type="InterPro" id="IPR027417">
    <property type="entry name" value="P-loop_NTPase"/>
</dbReference>
<sequence length="1548" mass="170035">MLSSLVTSFFALLAVVTSAAVVPHAGKPMPIVLWHGMGDFANNPDSMGAIKMFLEEDIPGVYVHAIQIGETDDEDRRASFLDRVDRQVDEVCGSLAADPNLAGGFNAIGFSQGGQFLRAYVQRCNNPPVRNLITYGAQHAGVSEWPGCKDRSDVNCQLARSLLLSGAYLPWVQSRVVQAQYYKDAKKYDAYLEKNIFLPDLNNEKLVKNGTYRQNLMSLNALVLLQFEDDDMVVPKESSWFGYWNEEGEVIRLEDQPLYKEDWLGLKSMNEAGQLVFDIIPGKHMEIDLAYLREVIIPTYLKDSDSNGNGQALVRRPPPVVPSLVADKLAVKALASLVFTLRRVFKKSWRHSMANPKSRASFDKAVPGVRKSARLQAAKTDDEELLTPRKMAPAAGPSLAGTPSSSSAGKSARPKPNIVPPPPATTAGFLSSDDDDSDAALLVEPSRVMRAHLAGSPAKSTAAEKPEVTRKRKSPSKSRGRARKRTAGEKPPRAEPNSRCNSDTDSEYPDRSLRIPGEAVLARAHEDDCYYPARITSYNPINQKYKVQYSSGHFRSLRRQDFYTKFQPAFKMVQLGDVGQGEYDNGTPMEAFEDSELLADIKSVLPAIHDLVQNHTISEHARCALFFQQPGEPGSTNGIKQLESRVGYGPFDIHEAEFITRILMKEVFGLERGYFGDDVETVVEQEEIGRAKRRRKEPVQEREPITSSPAELNTEFVPDSPSARLPSPPLSQRKQDPALGVPDDGVALPPPFIQQSNSPQQPSTTPAEPSATTTPIPSGPAPASQLCTHSSQEHQHCRTAAPQPPTPSSFLSSSPRKRKDLFTRLVLVPETIIRIMMARRTPPLDYEAAQQEFYVATRELKMDYVEEIMTARQCAELGDASSSLAFSPHLQTTKQNMAAQPPPIQSPPPPPQSAVPAALLDTEAAGGFASLDLDARLLRAIAKLGFAHPTLVQSSAIPLALQGKDILARARTGSGKTGAYCIPVVQKILLAKERSGGAAENRGCKALILVPTKELAEQVLKHVKNLTLYAKEIVAVNLGTSDQNTANQRAILAEKPDIIIATPSKILAQLEAENVVLRESLESLVIDEADLILSYGYDEDVRKVLGHLPKIYQSSLMSATMSDDVDALKQLVLRNPAILKLSEAPASAESELTQFSITCPDTDKFLLTYFMLKLKIHPFGTGKCIIFVNDIDRCYKLKLFLEQFGIKCCTLNSGLPTKSRYHIVQEFNRGVYDYVIATDEGGEFAKEQKDSDDEDEQQEASETATNDEITTTATASTGQKRAADADASTTSRKKRKGPILPTDAEYGVARGIDFHNVQSVINFDLPATSRAYMHRVGRTARGVGNKGWALSFVTPSVEKPSSQTSSKKRKKQVEAPVLTPVRASEEKVFARIEKKQAAMGRTITPYVVDMKQVEGFRYRSEDALRAVTRTAVKEARMKELRIEILNSEKLKAHFEDNPTDLHALRHDKPLHPARVQQHMKHVPDYLRPKRGGANSTPRAASGGHVPFRVPSSRRGGRGGARGGARGGGGGAKRKQDPLKSFSYSGTAS</sequence>